<dbReference type="InterPro" id="IPR012188">
    <property type="entry name" value="ME_PTA"/>
</dbReference>
<feature type="binding site" evidence="14">
    <location>
        <position position="162"/>
    </location>
    <ligand>
        <name>a divalent metal cation</name>
        <dbReference type="ChEBI" id="CHEBI:60240"/>
    </ligand>
</feature>
<dbReference type="Gene3D" id="3.40.50.10750">
    <property type="entry name" value="Isocitrate/Isopropylmalate dehydrogenase-like"/>
    <property type="match status" value="1"/>
</dbReference>
<keyword evidence="14" id="KW-0521">NADP</keyword>
<evidence type="ECO:0000256" key="6">
    <source>
        <dbReference type="ARBA" id="ARBA00023002"/>
    </source>
</evidence>
<dbReference type="SMART" id="SM00919">
    <property type="entry name" value="Malic_M"/>
    <property type="match status" value="1"/>
</dbReference>
<evidence type="ECO:0000256" key="3">
    <source>
        <dbReference type="ARBA" id="ARBA00007686"/>
    </source>
</evidence>
<comment type="caution">
    <text evidence="17">The sequence shown here is derived from an EMBL/GenBank/DDBJ whole genome shotgun (WGS) entry which is preliminary data.</text>
</comment>
<dbReference type="CDD" id="cd05311">
    <property type="entry name" value="NAD_bind_2_malic_enz"/>
    <property type="match status" value="1"/>
</dbReference>
<dbReference type="InterPro" id="IPR042112">
    <property type="entry name" value="P_AcTrfase_dom2"/>
</dbReference>
<dbReference type="SUPFAM" id="SSF53659">
    <property type="entry name" value="Isocitrate/Isopropylmalate dehydrogenase-like"/>
    <property type="match status" value="1"/>
</dbReference>
<dbReference type="Pfam" id="PF03949">
    <property type="entry name" value="Malic_M"/>
    <property type="match status" value="1"/>
</dbReference>
<dbReference type="EMBL" id="JANUCT010000002">
    <property type="protein sequence ID" value="MCS3902411.1"/>
    <property type="molecule type" value="Genomic_DNA"/>
</dbReference>
<dbReference type="SMART" id="SM01274">
    <property type="entry name" value="malic"/>
    <property type="match status" value="1"/>
</dbReference>
<dbReference type="FunFam" id="3.40.50.10380:FF:000003">
    <property type="entry name" value="NADP-dependent malic enzyme"/>
    <property type="match status" value="1"/>
</dbReference>
<evidence type="ECO:0000256" key="2">
    <source>
        <dbReference type="ARBA" id="ARBA00001946"/>
    </source>
</evidence>
<feature type="domain" description="Malic enzyme N-terminal" evidence="16">
    <location>
        <begin position="18"/>
        <end position="151"/>
    </location>
</feature>
<dbReference type="GO" id="GO:0051287">
    <property type="term" value="F:NAD binding"/>
    <property type="evidence" value="ECO:0007669"/>
    <property type="project" value="InterPro"/>
</dbReference>
<dbReference type="InterPro" id="IPR002505">
    <property type="entry name" value="PTA_PTB"/>
</dbReference>
<keyword evidence="6 17" id="KW-0560">Oxidoreductase</keyword>
<evidence type="ECO:0000256" key="1">
    <source>
        <dbReference type="ARBA" id="ARBA00001936"/>
    </source>
</evidence>
<dbReference type="GO" id="GO:0016746">
    <property type="term" value="F:acyltransferase activity"/>
    <property type="evidence" value="ECO:0007669"/>
    <property type="project" value="InterPro"/>
</dbReference>
<dbReference type="InterPro" id="IPR012301">
    <property type="entry name" value="Malic_N_dom"/>
</dbReference>
<keyword evidence="7" id="KW-0511">Multifunctional enzyme</keyword>
<comment type="cofactor">
    <cofactor evidence="2">
        <name>Mg(2+)</name>
        <dbReference type="ChEBI" id="CHEBI:18420"/>
    </cofactor>
</comment>
<sequence>MNRDSDKNALDYHRYPRPGKIEVTPTKPLANQRDLALAYSPGVAAACEAIVADPASVADMTARSNLVAVVTNGTAVLGLGDIGPLAAKPVMEGKAVLFKKFAGIDVFDIEINERDPEKLVDIIASLEPSFGGINLEDIKSPECFMVEGRLRNRMNIPVFHDDQHGTAIIVGAAVLNGLRVVGKDIKDVKLVSTGAGASGIACLKVLEGLGLPKENMRVFDRDGLLHPGRRGGLEPHKKMFATKTGSIETLSEAMQDADIFLGLSGPGVLKQEMVRSMARDPLILALSNPLPEILPEEAQAVRPDAILATGRSDYPNQVNNVLCFPFIFRGALDVGATIINDEMKLACVYALAELAMEEAPDTVVAAYGGIDFKFGRDYLIPKPFDPRLILKLAPAVAMAASDSGVALRPLTDVEAYRQQLQRYVFESVLIMRPVFERAKSQPKRIVYAEGEQPLILRAVQSVVDEQLARPVLIGDAATISERINQLGLRLRPDTDIDIVAVDDPTDHNSQMAARMVHAGQADGIICGYEDYFHTHLQHIVDQLGLASGVAQAAAMNIVILKQGVYFICDTAVTPEPDAEQLADMTLLAANVVRRFGMTPRAALLAHGNAGAEDTPVAARLRQAVDLIRARDAGLEVDGPSRADAALNDQIRQTVKPDSPLHGQANLLIMPNIDAAKIGYDLIKELGEAVTIGPVLLGLAHPVHLLTGSATVRRVVNATALAVVDAQVAAVQSHDN</sequence>
<feature type="domain" description="Malic enzyme NAD-binding" evidence="15">
    <location>
        <begin position="163"/>
        <end position="401"/>
    </location>
</feature>
<dbReference type="Proteomes" id="UP001204445">
    <property type="component" value="Unassembled WGS sequence"/>
</dbReference>
<dbReference type="InterPro" id="IPR046346">
    <property type="entry name" value="Aminoacid_DH-like_N_sf"/>
</dbReference>
<evidence type="ECO:0000256" key="10">
    <source>
        <dbReference type="ARBA" id="ARBA00050924"/>
    </source>
</evidence>
<dbReference type="AlphaFoldDB" id="A0AAE3L0Z4"/>
<proteinExistence type="inferred from homology"/>
<organism evidence="17 18">
    <name type="scientific">Methylohalomonas lacus</name>
    <dbReference type="NCBI Taxonomy" id="398773"/>
    <lineage>
        <taxon>Bacteria</taxon>
        <taxon>Pseudomonadati</taxon>
        <taxon>Pseudomonadota</taxon>
        <taxon>Gammaproteobacteria</taxon>
        <taxon>Methylohalomonadales</taxon>
        <taxon>Methylohalomonadaceae</taxon>
        <taxon>Methylohalomonas</taxon>
    </lineage>
</organism>
<dbReference type="InterPro" id="IPR042113">
    <property type="entry name" value="P_AcTrfase_dom1"/>
</dbReference>
<dbReference type="SUPFAM" id="SSF53223">
    <property type="entry name" value="Aminoacid dehydrogenase-like, N-terminal domain"/>
    <property type="match status" value="1"/>
</dbReference>
<dbReference type="Pfam" id="PF00390">
    <property type="entry name" value="malic"/>
    <property type="match status" value="1"/>
</dbReference>
<dbReference type="InterPro" id="IPR012302">
    <property type="entry name" value="Malic_NAD-bd"/>
</dbReference>
<evidence type="ECO:0000256" key="9">
    <source>
        <dbReference type="ARBA" id="ARBA00040273"/>
    </source>
</evidence>
<dbReference type="EC" id="1.1.1.40" evidence="8"/>
<comment type="catalytic activity">
    <reaction evidence="10">
        <text>(S)-malate + NADP(+) = pyruvate + CO2 + NADPH</text>
        <dbReference type="Rhea" id="RHEA:18253"/>
        <dbReference type="ChEBI" id="CHEBI:15361"/>
        <dbReference type="ChEBI" id="CHEBI:15589"/>
        <dbReference type="ChEBI" id="CHEBI:16526"/>
        <dbReference type="ChEBI" id="CHEBI:57783"/>
        <dbReference type="ChEBI" id="CHEBI:58349"/>
        <dbReference type="EC" id="1.1.1.40"/>
    </reaction>
</comment>
<protein>
    <recommendedName>
        <fullName evidence="9">NADP-dependent malic enzyme</fullName>
        <ecNumber evidence="8">1.1.1.40</ecNumber>
    </recommendedName>
</protein>
<accession>A0AAE3L0Z4</accession>
<feature type="binding site" evidence="13">
    <location>
        <position position="137"/>
    </location>
    <ligand>
        <name>a divalent metal cation</name>
        <dbReference type="ChEBI" id="CHEBI:60240"/>
    </ligand>
</feature>
<feature type="active site" description="Proton acceptor" evidence="12">
    <location>
        <position position="94"/>
    </location>
</feature>
<evidence type="ECO:0000259" key="15">
    <source>
        <dbReference type="SMART" id="SM00919"/>
    </source>
</evidence>
<feature type="binding site" evidence="13">
    <location>
        <position position="136"/>
    </location>
    <ligand>
        <name>a divalent metal cation</name>
        <dbReference type="ChEBI" id="CHEBI:60240"/>
    </ligand>
</feature>
<dbReference type="InterPro" id="IPR037062">
    <property type="entry name" value="Malic_N_dom_sf"/>
</dbReference>
<dbReference type="Gene3D" id="3.40.50.10950">
    <property type="match status" value="2"/>
</dbReference>
<evidence type="ECO:0000313" key="17">
    <source>
        <dbReference type="EMBL" id="MCS3902411.1"/>
    </source>
</evidence>
<feature type="binding site" evidence="14">
    <location>
        <position position="288"/>
    </location>
    <ligand>
        <name>NADP(+)</name>
        <dbReference type="ChEBI" id="CHEBI:58349"/>
    </ligand>
</feature>
<evidence type="ECO:0000256" key="14">
    <source>
        <dbReference type="PIRSR" id="PIRSR036684-3"/>
    </source>
</evidence>
<gene>
    <name evidence="17" type="ORF">J2T55_000407</name>
</gene>
<dbReference type="FunFam" id="3.40.50.720:FF:000095">
    <property type="entry name" value="NADP-dependent malic enzyme"/>
    <property type="match status" value="1"/>
</dbReference>
<dbReference type="RefSeq" id="WP_259053927.1">
    <property type="nucleotide sequence ID" value="NZ_JANUCT010000002.1"/>
</dbReference>
<dbReference type="SUPFAM" id="SSF51735">
    <property type="entry name" value="NAD(P)-binding Rossmann-fold domains"/>
    <property type="match status" value="1"/>
</dbReference>
<dbReference type="Pfam" id="PF01515">
    <property type="entry name" value="PTA_PTB"/>
    <property type="match status" value="2"/>
</dbReference>
<evidence type="ECO:0000256" key="4">
    <source>
        <dbReference type="ARBA" id="ARBA00008756"/>
    </source>
</evidence>
<dbReference type="Gene3D" id="3.40.50.10380">
    <property type="entry name" value="Malic enzyme, N-terminal domain"/>
    <property type="match status" value="1"/>
</dbReference>
<comment type="cofactor">
    <cofactor evidence="1">
        <name>Mn(2+)</name>
        <dbReference type="ChEBI" id="CHEBI:29035"/>
    </cofactor>
</comment>
<dbReference type="InterPro" id="IPR036291">
    <property type="entry name" value="NAD(P)-bd_dom_sf"/>
</dbReference>
<evidence type="ECO:0000313" key="18">
    <source>
        <dbReference type="Proteomes" id="UP001204445"/>
    </source>
</evidence>
<name>A0AAE3L0Z4_9GAMM</name>
<dbReference type="GO" id="GO:0006108">
    <property type="term" value="P:malate metabolic process"/>
    <property type="evidence" value="ECO:0007669"/>
    <property type="project" value="InterPro"/>
</dbReference>
<evidence type="ECO:0000259" key="16">
    <source>
        <dbReference type="SMART" id="SM01274"/>
    </source>
</evidence>
<evidence type="ECO:0000256" key="11">
    <source>
        <dbReference type="ARBA" id="ARBA00051384"/>
    </source>
</evidence>
<comment type="catalytic activity">
    <reaction evidence="11">
        <text>oxaloacetate + H(+) = pyruvate + CO2</text>
        <dbReference type="Rhea" id="RHEA:15641"/>
        <dbReference type="ChEBI" id="CHEBI:15361"/>
        <dbReference type="ChEBI" id="CHEBI:15378"/>
        <dbReference type="ChEBI" id="CHEBI:16452"/>
        <dbReference type="ChEBI" id="CHEBI:16526"/>
        <dbReference type="EC" id="1.1.1.40"/>
    </reaction>
</comment>
<feature type="binding site" evidence="14">
    <location>
        <begin position="76"/>
        <end position="83"/>
    </location>
    <ligand>
        <name>NADP(+)</name>
        <dbReference type="ChEBI" id="CHEBI:58349"/>
    </ligand>
</feature>
<evidence type="ECO:0000256" key="8">
    <source>
        <dbReference type="ARBA" id="ARBA00038964"/>
    </source>
</evidence>
<keyword evidence="18" id="KW-1185">Reference proteome</keyword>
<dbReference type="GO" id="GO:0046872">
    <property type="term" value="F:metal ion binding"/>
    <property type="evidence" value="ECO:0007669"/>
    <property type="project" value="UniProtKB-KW"/>
</dbReference>
<dbReference type="PANTHER" id="PTHR43237">
    <property type="entry name" value="NADP-DEPENDENT MALIC ENZYME"/>
    <property type="match status" value="1"/>
</dbReference>
<dbReference type="GO" id="GO:0004473">
    <property type="term" value="F:malate dehydrogenase (decarboxylating) (NADP+) activity"/>
    <property type="evidence" value="ECO:0007669"/>
    <property type="project" value="UniProtKB-EC"/>
</dbReference>
<dbReference type="PIRSF" id="PIRSF036684">
    <property type="entry name" value="ME_PTA"/>
    <property type="match status" value="1"/>
</dbReference>
<dbReference type="InterPro" id="IPR051674">
    <property type="entry name" value="Malate_Decarboxylase"/>
</dbReference>
<dbReference type="InterPro" id="IPR045213">
    <property type="entry name" value="Malic_NAD-bd_bact_type"/>
</dbReference>
<keyword evidence="5 13" id="KW-0479">Metal-binding</keyword>
<comment type="similarity">
    <text evidence="4">In the C-terminal section; belongs to the phosphate acetyltransferase and butyryltransferase family.</text>
</comment>
<evidence type="ECO:0000256" key="5">
    <source>
        <dbReference type="ARBA" id="ARBA00022723"/>
    </source>
</evidence>
<reference evidence="17" key="1">
    <citation type="submission" date="2022-08" db="EMBL/GenBank/DDBJ databases">
        <title>Genomic Encyclopedia of Type Strains, Phase III (KMG-III): the genomes of soil and plant-associated and newly described type strains.</title>
        <authorList>
            <person name="Whitman W."/>
        </authorList>
    </citation>
    <scope>NUCLEOTIDE SEQUENCE</scope>
    <source>
        <strain evidence="17">HMT 1</strain>
    </source>
</reference>
<evidence type="ECO:0000256" key="12">
    <source>
        <dbReference type="PIRSR" id="PIRSR036684-1"/>
    </source>
</evidence>
<dbReference type="Gene3D" id="3.40.50.720">
    <property type="entry name" value="NAD(P)-binding Rossmann-like Domain"/>
    <property type="match status" value="1"/>
</dbReference>
<evidence type="ECO:0000256" key="13">
    <source>
        <dbReference type="PIRSR" id="PIRSR036684-2"/>
    </source>
</evidence>
<comment type="similarity">
    <text evidence="3">In the N-terminal section; belongs to the malic enzymes family.</text>
</comment>
<evidence type="ECO:0000256" key="7">
    <source>
        <dbReference type="ARBA" id="ARBA00023268"/>
    </source>
</evidence>
<dbReference type="PANTHER" id="PTHR43237:SF4">
    <property type="entry name" value="NADP-DEPENDENT MALIC ENZYME"/>
    <property type="match status" value="1"/>
</dbReference>